<dbReference type="RefSeq" id="WP_077119295.1">
    <property type="nucleotide sequence ID" value="NZ_FMUE01000003.1"/>
</dbReference>
<protein>
    <submittedName>
        <fullName evidence="1">Uncharacterized protein</fullName>
    </submittedName>
</protein>
<evidence type="ECO:0000313" key="2">
    <source>
        <dbReference type="Proteomes" id="UP000187891"/>
    </source>
</evidence>
<name>A0A1R3TJ10_9HYPH</name>
<dbReference type="Proteomes" id="UP000187891">
    <property type="component" value="Unassembled WGS sequence"/>
</dbReference>
<reference evidence="2" key="1">
    <citation type="submission" date="2016-10" db="EMBL/GenBank/DDBJ databases">
        <authorList>
            <person name="Wibberg D."/>
        </authorList>
    </citation>
    <scope>NUCLEOTIDE SEQUENCE [LARGE SCALE GENOMIC DNA]</scope>
</reference>
<proteinExistence type="predicted"/>
<sequence>MNILETATAIANHRALNGLPAGNAIVSYSALTPPLKAALTAAGAVRLGSVSYHTNKDGKIIREVTEVYESPVNYFALPVAKPVYEKDGHLIRSFYSNAVYVAPVDIREIIASVVGNNIPTHVEEPARKIERDRDETGLYRRFEKIASIAGFQTFKFVTLDGKRYCFFTVPGNADYDTEVFEKDELAKIDRTRLWRVNIVVGVIFDAKRNIETKLSCLAPAVDGAFFLIRLDTPSEEDFFASLLGNATEHHHEVTHFVLNGDWRIQNFARWEWLSVVSKMVERRDENVILIEQPDGYVKNPYLSPEDILQFFGKDIAFGNDGIIARFDDEKHVKDLRSDTVSVTPMFVTKVKRYDRIERKSVKQPMDVFVYNDAFGEPSNFYLVQGLSETAIAIMARRLPVPTMPFQKNKLQYVDYLRAWELKSLQEFPADDDEWSALKSKLNKVIEDDDFRYLKLA</sequence>
<accession>A0A1R3TJ10</accession>
<dbReference type="STRING" id="1907666.DSM25559_1891"/>
<organism evidence="1 2">
    <name type="scientific">Agrobacterium rosae</name>
    <dbReference type="NCBI Taxonomy" id="1972867"/>
    <lineage>
        <taxon>Bacteria</taxon>
        <taxon>Pseudomonadati</taxon>
        <taxon>Pseudomonadota</taxon>
        <taxon>Alphaproteobacteria</taxon>
        <taxon>Hyphomicrobiales</taxon>
        <taxon>Rhizobiaceae</taxon>
        <taxon>Rhizobium/Agrobacterium group</taxon>
        <taxon>Agrobacterium</taxon>
    </lineage>
</organism>
<evidence type="ECO:0000313" key="1">
    <source>
        <dbReference type="EMBL" id="SCX19762.1"/>
    </source>
</evidence>
<dbReference type="AlphaFoldDB" id="A0A1R3TJ10"/>
<dbReference type="EMBL" id="FMUE01000003">
    <property type="protein sequence ID" value="SCX19762.1"/>
    <property type="molecule type" value="Genomic_DNA"/>
</dbReference>
<gene>
    <name evidence="1" type="ORF">DSM25559_1891</name>
</gene>